<sequence>MKPEVSFLNQSRCFLAALTAIFVFFCLSSPAAGSEDPSSDNHGLMLAGLSELEGTHGHGPSSLDDLEGDHGHGPSGLDALEGTHGHDEMAVQDDGVICPEDSVCLEAETQLPLRLLPRPFSHVYSEPAADSDNIVIANIPAFHPLFVFERRDIDMSDPASPGGWYRVGQSRDDHQGWMQAADVMEWRQALLVSYTHPGGQIEGRNPVLMFRDLDSLKELVDDFGRQDRAREIYQGIETGDVPGEIVSMEPQRFVDITKQFYILPILDWEETSIMGDDVRLLQLAAAVPEQRGADTLDDEEYSSQARIQRGDQAGAAMEDLNVDIVFTIDTTRSMQPFIDMTREAVVKMVQDFTDDTAARFRFGLVGFRDCIDTVPWLEYDVLNFTPELVDGDRLIHLLEHELEETEVGSGDYAEEGFAGVDEALRSDWRDNSLRFMVFITDASSNPKGDPQNTTGKDEHDLRREADDAQVHILAIHLLDPRATEDHPIATPQYMKLSQVRGSSESAYTSVDAFEQEEYQALVDDIVMEINDLLQKALGTDDDAAAATAQVQDEPQEVGQGQEAVGKLWEAALVEYIGQSASPPKDIVAWAMDRDLVYTADRSLEVRVLVNRDQLSSLAQALDNVIQALMRAEVTQMQFFEALQSVSSQTMQSPEDISGAGRLADTGLLPSFIQALPYKSDILSLNDEMFASMTAEQRSQLEWNILAKLEQYRAINEQVDVWFRLNETDPDREMVYPLHLDYLP</sequence>
<dbReference type="PROSITE" id="PS50234">
    <property type="entry name" value="VWFA"/>
    <property type="match status" value="1"/>
</dbReference>
<keyword evidence="5" id="KW-1185">Reference proteome</keyword>
<dbReference type="PANTHER" id="PTHR47763:SF4">
    <property type="entry name" value="ALPHA-PROTEIN KINASE VWKA"/>
    <property type="match status" value="1"/>
</dbReference>
<dbReference type="InterPro" id="IPR002035">
    <property type="entry name" value="VWF_A"/>
</dbReference>
<dbReference type="SUPFAM" id="SSF53300">
    <property type="entry name" value="vWA-like"/>
    <property type="match status" value="1"/>
</dbReference>
<evidence type="ECO:0000256" key="2">
    <source>
        <dbReference type="SAM" id="SignalP"/>
    </source>
</evidence>
<dbReference type="eggNOG" id="COG2304">
    <property type="taxonomic scope" value="Bacteria"/>
</dbReference>
<dbReference type="Gene3D" id="3.40.50.410">
    <property type="entry name" value="von Willebrand factor, type A domain"/>
    <property type="match status" value="1"/>
</dbReference>
<dbReference type="RefSeq" id="WP_008868674.1">
    <property type="nucleotide sequence ID" value="NZ_ACJN02000001.1"/>
</dbReference>
<dbReference type="Proteomes" id="UP000005496">
    <property type="component" value="Unassembled WGS sequence"/>
</dbReference>
<accession>D6SLI1</accession>
<dbReference type="InterPro" id="IPR052969">
    <property type="entry name" value="Thr-specific_kinase-like"/>
</dbReference>
<feature type="domain" description="VWFA" evidence="3">
    <location>
        <begin position="323"/>
        <end position="529"/>
    </location>
</feature>
<dbReference type="EMBL" id="ACJN02000001">
    <property type="protein sequence ID" value="EFI35542.1"/>
    <property type="molecule type" value="Genomic_DNA"/>
</dbReference>
<keyword evidence="2" id="KW-0732">Signal</keyword>
<feature type="chain" id="PRO_5003088233" evidence="2">
    <location>
        <begin position="32"/>
        <end position="743"/>
    </location>
</feature>
<evidence type="ECO:0000256" key="1">
    <source>
        <dbReference type="SAM" id="MobiDB-lite"/>
    </source>
</evidence>
<reference evidence="4" key="1">
    <citation type="submission" date="2010-05" db="EMBL/GenBank/DDBJ databases">
        <title>The draft genome of Desulfonatronospira thiodismutans ASO3-1.</title>
        <authorList>
            <consortium name="US DOE Joint Genome Institute (JGI-PGF)"/>
            <person name="Lucas S."/>
            <person name="Copeland A."/>
            <person name="Lapidus A."/>
            <person name="Cheng J.-F."/>
            <person name="Bruce D."/>
            <person name="Goodwin L."/>
            <person name="Pitluck S."/>
            <person name="Chertkov O."/>
            <person name="Brettin T."/>
            <person name="Detter J.C."/>
            <person name="Han C."/>
            <person name="Land M.L."/>
            <person name="Hauser L."/>
            <person name="Kyrpides N."/>
            <person name="Mikhailova N."/>
            <person name="Muyzer G."/>
            <person name="Woyke T."/>
        </authorList>
    </citation>
    <scope>NUCLEOTIDE SEQUENCE [LARGE SCALE GENOMIC DNA]</scope>
    <source>
        <strain evidence="4">ASO3-1</strain>
    </source>
</reference>
<comment type="caution">
    <text evidence="4">The sequence shown here is derived from an EMBL/GenBank/DDBJ whole genome shotgun (WGS) entry which is preliminary data.</text>
</comment>
<evidence type="ECO:0000313" key="4">
    <source>
        <dbReference type="EMBL" id="EFI35542.1"/>
    </source>
</evidence>
<feature type="region of interest" description="Disordered" evidence="1">
    <location>
        <begin position="55"/>
        <end position="82"/>
    </location>
</feature>
<protein>
    <submittedName>
        <fullName evidence="4">von Willebrand factor type A</fullName>
    </submittedName>
</protein>
<dbReference type="InterPro" id="IPR036465">
    <property type="entry name" value="vWFA_dom_sf"/>
</dbReference>
<dbReference type="CDD" id="cd00198">
    <property type="entry name" value="vWFA"/>
    <property type="match status" value="1"/>
</dbReference>
<name>D6SLI1_9BACT</name>
<dbReference type="SMART" id="SM00327">
    <property type="entry name" value="VWA"/>
    <property type="match status" value="1"/>
</dbReference>
<dbReference type="AlphaFoldDB" id="D6SLI1"/>
<feature type="signal peptide" evidence="2">
    <location>
        <begin position="1"/>
        <end position="31"/>
    </location>
</feature>
<proteinExistence type="predicted"/>
<organism evidence="4 5">
    <name type="scientific">Desulfonatronospira thiodismutans ASO3-1</name>
    <dbReference type="NCBI Taxonomy" id="555779"/>
    <lineage>
        <taxon>Bacteria</taxon>
        <taxon>Pseudomonadati</taxon>
        <taxon>Thermodesulfobacteriota</taxon>
        <taxon>Desulfovibrionia</taxon>
        <taxon>Desulfovibrionales</taxon>
        <taxon>Desulfonatronovibrionaceae</taxon>
        <taxon>Desulfonatronospira</taxon>
    </lineage>
</organism>
<evidence type="ECO:0000259" key="3">
    <source>
        <dbReference type="PROSITE" id="PS50234"/>
    </source>
</evidence>
<dbReference type="PANTHER" id="PTHR47763">
    <property type="entry name" value="ALPHA-PROTEIN KINASE VWKA"/>
    <property type="match status" value="1"/>
</dbReference>
<evidence type="ECO:0000313" key="5">
    <source>
        <dbReference type="Proteomes" id="UP000005496"/>
    </source>
</evidence>
<gene>
    <name evidence="4" type="ORF">Dthio_PD2966</name>
</gene>